<reference evidence="2 3" key="1">
    <citation type="submission" date="2023-01" db="EMBL/GenBank/DDBJ databases">
        <title>Analysis of 21 Apiospora genomes using comparative genomics revels a genus with tremendous synthesis potential of carbohydrate active enzymes and secondary metabolites.</title>
        <authorList>
            <person name="Sorensen T."/>
        </authorList>
    </citation>
    <scope>NUCLEOTIDE SEQUENCE [LARGE SCALE GENOMIC DNA]</scope>
    <source>
        <strain evidence="2 3">CBS 117206</strain>
    </source>
</reference>
<gene>
    <name evidence="2" type="ORF">PG999_009873</name>
</gene>
<accession>A0AAW0QS25</accession>
<dbReference type="EMBL" id="JAQQWP010000008">
    <property type="protein sequence ID" value="KAK8106514.1"/>
    <property type="molecule type" value="Genomic_DNA"/>
</dbReference>
<comment type="caution">
    <text evidence="2">The sequence shown here is derived from an EMBL/GenBank/DDBJ whole genome shotgun (WGS) entry which is preliminary data.</text>
</comment>
<dbReference type="InterPro" id="IPR010730">
    <property type="entry name" value="HET"/>
</dbReference>
<evidence type="ECO:0000313" key="2">
    <source>
        <dbReference type="EMBL" id="KAK8106514.1"/>
    </source>
</evidence>
<name>A0AAW0QS25_9PEZI</name>
<dbReference type="PANTHER" id="PTHR24148">
    <property type="entry name" value="ANKYRIN REPEAT DOMAIN-CONTAINING PROTEIN 39 HOMOLOG-RELATED"/>
    <property type="match status" value="1"/>
</dbReference>
<dbReference type="Proteomes" id="UP001392437">
    <property type="component" value="Unassembled WGS sequence"/>
</dbReference>
<sequence>MYSLLVESIDDAPDFEALSYLWGQEMSPSPILCNGVEKTVTRNLEEALKGLRKPPSWDAVPTWPRTHPLHSERHAWRSKGDAASLLQMPVWADALCINQEDAKERTQQVKLMGRIYRQARTVKIWLGDKSRPRPRPPKADPVHYHLAELGGTPVVLSFLAQALRNPQDGENSLLALRLAEDRLHRNHVHGLLAPAAEEWTVLRDFFANPYFRRVWIVQEVAVAGRAEAIVGDWRLDWAAIGRAASWFARNGYALPRASRLGLTKQPSSNDLVPVGEAAALWDIHRAPDRRTTLLTLLKEFRMRQAGQDVDRLYATLGIAEETAGLGRSGEGGLHSLLEPDYEKPLLDVYRDATRYLIVKHGSLRVLCHVDNGPTKTVPDWPSWVPDWRQAKVSSEIWDAEETGARLAAAGDEPVVFGAVSHESRLSLGGREVDRVRSYGLKLESYGVGHVTYMQEREFVQAAWKLAMRAAQGASGGEEGPRSKPDLLATFVEVLTAGAKATSSMGDALGWLAKHLEDGALTNRIRNLPRWDQKGDAGRFHEVFVRFCTGRRFFVTDKGRIGIGPEPMAEGNRVVVLFGSRVPFVLREVGLRFKLVGECYVAGLMEGQAIAEGGNSREGDAEFELA</sequence>
<dbReference type="Pfam" id="PF26639">
    <property type="entry name" value="Het-6_barrel"/>
    <property type="match status" value="1"/>
</dbReference>
<organism evidence="2 3">
    <name type="scientific">Apiospora kogelbergensis</name>
    <dbReference type="NCBI Taxonomy" id="1337665"/>
    <lineage>
        <taxon>Eukaryota</taxon>
        <taxon>Fungi</taxon>
        <taxon>Dikarya</taxon>
        <taxon>Ascomycota</taxon>
        <taxon>Pezizomycotina</taxon>
        <taxon>Sordariomycetes</taxon>
        <taxon>Xylariomycetidae</taxon>
        <taxon>Amphisphaeriales</taxon>
        <taxon>Apiosporaceae</taxon>
        <taxon>Apiospora</taxon>
    </lineage>
</organism>
<evidence type="ECO:0000259" key="1">
    <source>
        <dbReference type="Pfam" id="PF06985"/>
    </source>
</evidence>
<dbReference type="PANTHER" id="PTHR24148:SF80">
    <property type="entry name" value="HETEROKARYON INCOMPATIBILITY DOMAIN-CONTAINING PROTEIN"/>
    <property type="match status" value="1"/>
</dbReference>
<dbReference type="InterPro" id="IPR052895">
    <property type="entry name" value="HetReg/Transcr_Mod"/>
</dbReference>
<protein>
    <recommendedName>
        <fullName evidence="1">Heterokaryon incompatibility domain-containing protein</fullName>
    </recommendedName>
</protein>
<evidence type="ECO:0000313" key="3">
    <source>
        <dbReference type="Proteomes" id="UP001392437"/>
    </source>
</evidence>
<dbReference type="Pfam" id="PF06985">
    <property type="entry name" value="HET"/>
    <property type="match status" value="1"/>
</dbReference>
<feature type="domain" description="Heterokaryon incompatibility" evidence="1">
    <location>
        <begin position="90"/>
        <end position="219"/>
    </location>
</feature>
<dbReference type="AlphaFoldDB" id="A0AAW0QS25"/>
<proteinExistence type="predicted"/>
<keyword evidence="3" id="KW-1185">Reference proteome</keyword>